<reference evidence="3 4" key="1">
    <citation type="submission" date="2022-01" db="EMBL/GenBank/DDBJ databases">
        <authorList>
            <person name="Xiong W."/>
            <person name="Schranz E."/>
        </authorList>
    </citation>
    <scope>NUCLEOTIDE SEQUENCE [LARGE SCALE GENOMIC DNA]</scope>
</reference>
<dbReference type="PANTHER" id="PTHR36358">
    <property type="entry name" value="SUCCINATE DEHYDROGENASE SUBUNIT 4, MITOCHONDRIAL"/>
    <property type="match status" value="1"/>
</dbReference>
<gene>
    <name evidence="3" type="ORF">LVIROSA_LOCUS26140</name>
</gene>
<evidence type="ECO:0000313" key="4">
    <source>
        <dbReference type="Proteomes" id="UP001157418"/>
    </source>
</evidence>
<accession>A0AAU9NQ34</accession>
<protein>
    <submittedName>
        <fullName evidence="3">Uncharacterized protein</fullName>
    </submittedName>
</protein>
<dbReference type="EMBL" id="CAKMRJ010005412">
    <property type="protein sequence ID" value="CAH1439977.1"/>
    <property type="molecule type" value="Genomic_DNA"/>
</dbReference>
<name>A0AAU9NQ34_9ASTR</name>
<dbReference type="AlphaFoldDB" id="A0AAU9NQ34"/>
<dbReference type="Proteomes" id="UP001157418">
    <property type="component" value="Unassembled WGS sequence"/>
</dbReference>
<organism evidence="3 4">
    <name type="scientific">Lactuca virosa</name>
    <dbReference type="NCBI Taxonomy" id="75947"/>
    <lineage>
        <taxon>Eukaryota</taxon>
        <taxon>Viridiplantae</taxon>
        <taxon>Streptophyta</taxon>
        <taxon>Embryophyta</taxon>
        <taxon>Tracheophyta</taxon>
        <taxon>Spermatophyta</taxon>
        <taxon>Magnoliopsida</taxon>
        <taxon>eudicotyledons</taxon>
        <taxon>Gunneridae</taxon>
        <taxon>Pentapetalae</taxon>
        <taxon>asterids</taxon>
        <taxon>campanulids</taxon>
        <taxon>Asterales</taxon>
        <taxon>Asteraceae</taxon>
        <taxon>Cichorioideae</taxon>
        <taxon>Cichorieae</taxon>
        <taxon>Lactucinae</taxon>
        <taxon>Lactuca</taxon>
    </lineage>
</organism>
<dbReference type="GO" id="GO:0045273">
    <property type="term" value="C:respiratory chain complex II (succinate dehydrogenase)"/>
    <property type="evidence" value="ECO:0007669"/>
    <property type="project" value="InterPro"/>
</dbReference>
<proteinExistence type="predicted"/>
<dbReference type="SUPFAM" id="SSF81343">
    <property type="entry name" value="Fumarate reductase respiratory complex transmembrane subunits"/>
    <property type="match status" value="1"/>
</dbReference>
<dbReference type="GO" id="GO:0005743">
    <property type="term" value="C:mitochondrial inner membrane"/>
    <property type="evidence" value="ECO:0007669"/>
    <property type="project" value="UniProtKB-SubCell"/>
</dbReference>
<dbReference type="PANTHER" id="PTHR36358:SF1">
    <property type="entry name" value="SUCCINATE DEHYDROGENASE SUBUNIT 4, MITOCHONDRIAL"/>
    <property type="match status" value="1"/>
</dbReference>
<dbReference type="GO" id="GO:0006099">
    <property type="term" value="P:tricarboxylic acid cycle"/>
    <property type="evidence" value="ECO:0007669"/>
    <property type="project" value="InterPro"/>
</dbReference>
<comment type="caution">
    <text evidence="3">The sequence shown here is derived from an EMBL/GenBank/DDBJ whole genome shotgun (WGS) entry which is preliminary data.</text>
</comment>
<evidence type="ECO:0000256" key="2">
    <source>
        <dbReference type="ARBA" id="ARBA00011313"/>
    </source>
</evidence>
<dbReference type="Gene3D" id="1.20.1300.10">
    <property type="entry name" value="Fumarate reductase/succinate dehydrogenase, transmembrane subunit"/>
    <property type="match status" value="1"/>
</dbReference>
<comment type="subcellular location">
    <subcellularLocation>
        <location evidence="1">Mitochondrion inner membrane</location>
        <topology evidence="1">Single-pass membrane protein</topology>
    </subcellularLocation>
</comment>
<keyword evidence="4" id="KW-1185">Reference proteome</keyword>
<dbReference type="GO" id="GO:0006121">
    <property type="term" value="P:mitochondrial electron transport, succinate to ubiquinone"/>
    <property type="evidence" value="ECO:0007669"/>
    <property type="project" value="InterPro"/>
</dbReference>
<comment type="subunit">
    <text evidence="2">Component of complex II composed of eight subunits in plants: four classical SDH subunits SDH1, SDH2, SDH3 and SDH4 (a flavoprotein (FP), an iron-sulfur protein (IP), and a cytochrome b composed of a large and a small subunit.), as well as four subunits unknown in mitochondria from bacteria and heterotrophic eukaryotes.</text>
</comment>
<dbReference type="InterPro" id="IPR034804">
    <property type="entry name" value="SQR/QFR_C/D"/>
</dbReference>
<evidence type="ECO:0000256" key="1">
    <source>
        <dbReference type="ARBA" id="ARBA00004434"/>
    </source>
</evidence>
<sequence length="268" mass="29436">MNKILQSASERELQKQMDSDMMILIMDTSNMIREELEVVMAMKANVKNVMLSRSAPTFVAFNHRNRLQSNRHQPSFCDTKLIGKIIRMMSGTIRRKALSLCSSAVANNAFGRGSKLVPEIHQGAPVYSKALRDVSSFKTDFLTPKWVRSFSSHSGPTVCGDISEPIAQIQTDKVMAHKAPGYFTASGAVVGSVLTAPIVNAPQAAKLGLGSTATSTFVPNLALFWHINNGIEEILADYVHHEMTRSLVLVLMRLFLIVAAKDVFVATN</sequence>
<dbReference type="InterPro" id="IPR044963">
    <property type="entry name" value="SDH4"/>
</dbReference>
<evidence type="ECO:0000313" key="3">
    <source>
        <dbReference type="EMBL" id="CAH1439977.1"/>
    </source>
</evidence>